<comment type="caution">
    <text evidence="3">The sequence shown here is derived from an EMBL/GenBank/DDBJ whole genome shotgun (WGS) entry which is preliminary data.</text>
</comment>
<dbReference type="AlphaFoldDB" id="A0A9W8PG00"/>
<feature type="region of interest" description="Disordered" evidence="2">
    <location>
        <begin position="1"/>
        <end position="85"/>
    </location>
</feature>
<reference evidence="3" key="1">
    <citation type="submission" date="2022-10" db="EMBL/GenBank/DDBJ databases">
        <title>Fusarium specimens isolated from Avocado Roots.</title>
        <authorList>
            <person name="Stajich J."/>
            <person name="Roper C."/>
            <person name="Heimlech-Rivalta G."/>
        </authorList>
    </citation>
    <scope>NUCLEOTIDE SEQUENCE</scope>
    <source>
        <strain evidence="3">CF00143</strain>
    </source>
</reference>
<accession>A0A9W8PG00</accession>
<evidence type="ECO:0000313" key="4">
    <source>
        <dbReference type="Proteomes" id="UP001152130"/>
    </source>
</evidence>
<name>A0A9W8PG00_9HYPO</name>
<dbReference type="OrthoDB" id="5105168at2759"/>
<protein>
    <submittedName>
        <fullName evidence="3">Uncharacterized protein</fullName>
    </submittedName>
</protein>
<feature type="compositionally biased region" description="Polar residues" evidence="2">
    <location>
        <begin position="1"/>
        <end position="10"/>
    </location>
</feature>
<evidence type="ECO:0000256" key="1">
    <source>
        <dbReference type="SAM" id="Coils"/>
    </source>
</evidence>
<organism evidence="3 4">
    <name type="scientific">Fusarium irregulare</name>
    <dbReference type="NCBI Taxonomy" id="2494466"/>
    <lineage>
        <taxon>Eukaryota</taxon>
        <taxon>Fungi</taxon>
        <taxon>Dikarya</taxon>
        <taxon>Ascomycota</taxon>
        <taxon>Pezizomycotina</taxon>
        <taxon>Sordariomycetes</taxon>
        <taxon>Hypocreomycetidae</taxon>
        <taxon>Hypocreales</taxon>
        <taxon>Nectriaceae</taxon>
        <taxon>Fusarium</taxon>
        <taxon>Fusarium incarnatum-equiseti species complex</taxon>
    </lineage>
</organism>
<sequence length="179" mass="20160">MPNNQRSTSPIPLLQDADFLRNSRRYPPMAPRTPPPSPADSRASSPSPGSPNAPGPTTPGDTIRPAPRTPFQEPPLPARFPSPNLETDAANTMQIITGMATKHSKEILEEAEFEANWIEEEIQKLRDEVDAQIKELKDEFQKKTREPQENLKRLRALVVAQKRILGVMERWEEKGLFSD</sequence>
<keyword evidence="4" id="KW-1185">Reference proteome</keyword>
<dbReference type="EMBL" id="JAPDHF010000023">
    <property type="protein sequence ID" value="KAJ4004818.1"/>
    <property type="molecule type" value="Genomic_DNA"/>
</dbReference>
<evidence type="ECO:0000256" key="2">
    <source>
        <dbReference type="SAM" id="MobiDB-lite"/>
    </source>
</evidence>
<proteinExistence type="predicted"/>
<dbReference type="Proteomes" id="UP001152130">
    <property type="component" value="Unassembled WGS sequence"/>
</dbReference>
<feature type="compositionally biased region" description="Pro residues" evidence="2">
    <location>
        <begin position="48"/>
        <end position="57"/>
    </location>
</feature>
<evidence type="ECO:0000313" key="3">
    <source>
        <dbReference type="EMBL" id="KAJ4004818.1"/>
    </source>
</evidence>
<feature type="coiled-coil region" evidence="1">
    <location>
        <begin position="108"/>
        <end position="146"/>
    </location>
</feature>
<gene>
    <name evidence="3" type="ORF">NW766_011552</name>
</gene>
<keyword evidence="1" id="KW-0175">Coiled coil</keyword>
<feature type="compositionally biased region" description="Pro residues" evidence="2">
    <location>
        <begin position="28"/>
        <end position="38"/>
    </location>
</feature>